<evidence type="ECO:0000313" key="2">
    <source>
        <dbReference type="EMBL" id="OEU12513.1"/>
    </source>
</evidence>
<dbReference type="KEGG" id="fcy:FRACYDRAFT_243763"/>
<reference evidence="2 3" key="1">
    <citation type="submission" date="2016-09" db="EMBL/GenBank/DDBJ databases">
        <title>Extensive genetic diversity and differential bi-allelic expression allows diatom success in the polar Southern Ocean.</title>
        <authorList>
            <consortium name="DOE Joint Genome Institute"/>
            <person name="Mock T."/>
            <person name="Otillar R.P."/>
            <person name="Strauss J."/>
            <person name="Dupont C."/>
            <person name="Frickenhaus S."/>
            <person name="Maumus F."/>
            <person name="Mcmullan M."/>
            <person name="Sanges R."/>
            <person name="Schmutz J."/>
            <person name="Toseland A."/>
            <person name="Valas R."/>
            <person name="Veluchamy A."/>
            <person name="Ward B.J."/>
            <person name="Allen A."/>
            <person name="Barry K."/>
            <person name="Falciatore A."/>
            <person name="Ferrante M."/>
            <person name="Fortunato A.E."/>
            <person name="Gloeckner G."/>
            <person name="Gruber A."/>
            <person name="Hipkin R."/>
            <person name="Janech M."/>
            <person name="Kroth P."/>
            <person name="Leese F."/>
            <person name="Lindquist E."/>
            <person name="Lyon B.R."/>
            <person name="Martin J."/>
            <person name="Mayer C."/>
            <person name="Parker M."/>
            <person name="Quesneville H."/>
            <person name="Raymond J."/>
            <person name="Uhlig C."/>
            <person name="Valentin K.U."/>
            <person name="Worden A.Z."/>
            <person name="Armbrust E.V."/>
            <person name="Bowler C."/>
            <person name="Green B."/>
            <person name="Moulton V."/>
            <person name="Van Oosterhout C."/>
            <person name="Grigoriev I."/>
        </authorList>
    </citation>
    <scope>NUCLEOTIDE SEQUENCE [LARGE SCALE GENOMIC DNA]</scope>
    <source>
        <strain evidence="2 3">CCMP1102</strain>
    </source>
</reference>
<gene>
    <name evidence="2" type="ORF">FRACYDRAFT_243763</name>
</gene>
<evidence type="ECO:0000313" key="3">
    <source>
        <dbReference type="Proteomes" id="UP000095751"/>
    </source>
</evidence>
<evidence type="ECO:0000256" key="1">
    <source>
        <dbReference type="SAM" id="Coils"/>
    </source>
</evidence>
<name>A0A1E7F3T7_9STRA</name>
<protein>
    <submittedName>
        <fullName evidence="2">Uncharacterized protein</fullName>
    </submittedName>
</protein>
<organism evidence="2 3">
    <name type="scientific">Fragilariopsis cylindrus CCMP1102</name>
    <dbReference type="NCBI Taxonomy" id="635003"/>
    <lineage>
        <taxon>Eukaryota</taxon>
        <taxon>Sar</taxon>
        <taxon>Stramenopiles</taxon>
        <taxon>Ochrophyta</taxon>
        <taxon>Bacillariophyta</taxon>
        <taxon>Bacillariophyceae</taxon>
        <taxon>Bacillariophycidae</taxon>
        <taxon>Bacillariales</taxon>
        <taxon>Bacillariaceae</taxon>
        <taxon>Fragilariopsis</taxon>
    </lineage>
</organism>
<dbReference type="AlphaFoldDB" id="A0A1E7F3T7"/>
<feature type="coiled-coil region" evidence="1">
    <location>
        <begin position="266"/>
        <end position="293"/>
    </location>
</feature>
<keyword evidence="3" id="KW-1185">Reference proteome</keyword>
<dbReference type="InParanoid" id="A0A1E7F3T7"/>
<accession>A0A1E7F3T7</accession>
<dbReference type="EMBL" id="KV784364">
    <property type="protein sequence ID" value="OEU12513.1"/>
    <property type="molecule type" value="Genomic_DNA"/>
</dbReference>
<proteinExistence type="predicted"/>
<sequence length="354" mass="37694">MTSSKSNTIDYNNTAKFTDKQSVTMFSLQPVLKSLALLVFLVPLSYVVAQQEEDNSTPMTSEDSNGSLLMTNYNALREEGQGFYIHDSIIRFETPNSVIVSAGLLLWWCDFKFLSDDTNIENYGYVGQGVGWKLGSTYEDLVEAGAQLATNGERVALSVSAVMVPTLGIFEGQIHATHDDWVWRYWDDGSSTLPILGWEGHDEGDTSPSSDTCAFSLSGTVTKITTEAAAELLGMDVAFMTPATCSMEYEVAWNASHVPDPIDTSVTALEEEVAQLQADINELMSRMAATEGSLAATGSGNGGGNPISIMKDAEETDVSGIHIGIDDSAASTTASTIGSSIAGISAAVGVFALL</sequence>
<keyword evidence="1" id="KW-0175">Coiled coil</keyword>
<dbReference type="Proteomes" id="UP000095751">
    <property type="component" value="Unassembled WGS sequence"/>
</dbReference>